<evidence type="ECO:0000256" key="1">
    <source>
        <dbReference type="ARBA" id="ARBA00004370"/>
    </source>
</evidence>
<name>A0A3L6DZW3_MAIZE</name>
<proteinExistence type="inferred from homology"/>
<dbReference type="EMBL" id="NCVQ01000008">
    <property type="protein sequence ID" value="PWZ14179.1"/>
    <property type="molecule type" value="Genomic_DNA"/>
</dbReference>
<evidence type="ECO:0000256" key="3">
    <source>
        <dbReference type="ARBA" id="ARBA00022692"/>
    </source>
</evidence>
<evidence type="ECO:0000256" key="4">
    <source>
        <dbReference type="ARBA" id="ARBA00022989"/>
    </source>
</evidence>
<dbReference type="ExpressionAtlas" id="A0A3L6DZW3">
    <property type="expression patterns" value="baseline and differential"/>
</dbReference>
<feature type="compositionally biased region" description="Low complexity" evidence="6">
    <location>
        <begin position="55"/>
        <end position="64"/>
    </location>
</feature>
<sequence length="271" mass="28671">MLRTHLLPEAWRRPLPQEAGARHQSPRISFHRAAPRSGIQGGQVRCGGPELRWLSSSRNSSSDSQPWTTMCVNADYTTPADSVATSEQTGGEAEATLETGGEAEATLETGGEAAATLEQTGGETEEPTIVAPANEYTEQEAAPQQKCAKIHDFCLGIPFGGLLLSMGLIGFLFWRSPASLTFGVAPGLAILALAVLSLNVWRSGKSSLPFILAQAGIAAAVAWKHGQAYTTTRKLLPWGFYVALSAAMICFYSYVLLAGGNPPPKKAKAAA</sequence>
<feature type="transmembrane region" description="Helical" evidence="7">
    <location>
        <begin position="208"/>
        <end position="226"/>
    </location>
</feature>
<comment type="similarity">
    <text evidence="2">Belongs to the TMEM14 family.</text>
</comment>
<feature type="region of interest" description="Disordered" evidence="6">
    <location>
        <begin position="14"/>
        <end position="67"/>
    </location>
</feature>
<feature type="transmembrane region" description="Helical" evidence="7">
    <location>
        <begin position="153"/>
        <end position="174"/>
    </location>
</feature>
<comment type="subcellular location">
    <subcellularLocation>
        <location evidence="1">Membrane</location>
    </subcellularLocation>
</comment>
<accession>A0A3L6E070</accession>
<dbReference type="InterPro" id="IPR005349">
    <property type="entry name" value="TMEM14"/>
</dbReference>
<dbReference type="GO" id="GO:0016020">
    <property type="term" value="C:membrane"/>
    <property type="evidence" value="ECO:0007669"/>
    <property type="project" value="UniProtKB-SubCell"/>
</dbReference>
<evidence type="ECO:0000313" key="9">
    <source>
        <dbReference type="Proteomes" id="UP000251960"/>
    </source>
</evidence>
<dbReference type="Proteomes" id="UP000251960">
    <property type="component" value="Chromosome 7"/>
</dbReference>
<evidence type="ECO:0000256" key="5">
    <source>
        <dbReference type="ARBA" id="ARBA00023136"/>
    </source>
</evidence>
<dbReference type="Pfam" id="PF03647">
    <property type="entry name" value="Tmemb_14"/>
    <property type="match status" value="1"/>
</dbReference>
<dbReference type="PANTHER" id="PTHR12668:SF48">
    <property type="entry name" value="PROTEIN FATTY ACID EXPORT 1, CHLOROPLASTIC"/>
    <property type="match status" value="1"/>
</dbReference>
<evidence type="ECO:0000313" key="8">
    <source>
        <dbReference type="EMBL" id="PWZ14179.1"/>
    </source>
</evidence>
<dbReference type="Gene3D" id="1.10.10.1740">
    <property type="entry name" value="Transmembrane protein 14-like"/>
    <property type="match status" value="1"/>
</dbReference>
<accession>A0A3L6DZW3</accession>
<keyword evidence="3 7" id="KW-0812">Transmembrane</keyword>
<reference evidence="8 9" key="1">
    <citation type="journal article" date="2018" name="Nat. Genet.">
        <title>Extensive intraspecific gene order and gene structural variations between Mo17 and other maize genomes.</title>
        <authorList>
            <person name="Sun S."/>
            <person name="Zhou Y."/>
            <person name="Chen J."/>
            <person name="Shi J."/>
            <person name="Zhao H."/>
            <person name="Zhao H."/>
            <person name="Song W."/>
            <person name="Zhang M."/>
            <person name="Cui Y."/>
            <person name="Dong X."/>
            <person name="Liu H."/>
            <person name="Ma X."/>
            <person name="Jiao Y."/>
            <person name="Wang B."/>
            <person name="Wei X."/>
            <person name="Stein J.C."/>
            <person name="Glaubitz J.C."/>
            <person name="Lu F."/>
            <person name="Yu G."/>
            <person name="Liang C."/>
            <person name="Fengler K."/>
            <person name="Li B."/>
            <person name="Rafalski A."/>
            <person name="Schnable P.S."/>
            <person name="Ware D.H."/>
            <person name="Buckler E.S."/>
            <person name="Lai J."/>
        </authorList>
    </citation>
    <scope>NUCLEOTIDE SEQUENCE [LARGE SCALE GENOMIC DNA]</scope>
    <source>
        <strain evidence="9">cv. Missouri 17</strain>
        <tissue evidence="8">Seedling</tissue>
    </source>
</reference>
<organism evidence="8">
    <name type="scientific">Zea mays</name>
    <name type="common">Maize</name>
    <dbReference type="NCBI Taxonomy" id="4577"/>
    <lineage>
        <taxon>Eukaryota</taxon>
        <taxon>Viridiplantae</taxon>
        <taxon>Streptophyta</taxon>
        <taxon>Embryophyta</taxon>
        <taxon>Tracheophyta</taxon>
        <taxon>Spermatophyta</taxon>
        <taxon>Magnoliopsida</taxon>
        <taxon>Liliopsida</taxon>
        <taxon>Poales</taxon>
        <taxon>Poaceae</taxon>
        <taxon>PACMAD clade</taxon>
        <taxon>Panicoideae</taxon>
        <taxon>Andropogonodae</taxon>
        <taxon>Andropogoneae</taxon>
        <taxon>Tripsacinae</taxon>
        <taxon>Zea</taxon>
    </lineage>
</organism>
<protein>
    <submittedName>
        <fullName evidence="8">Protein FATTY ACID EXPORT 1, chloroplastic</fullName>
    </submittedName>
</protein>
<dbReference type="InterPro" id="IPR044890">
    <property type="entry name" value="TMEM14_sf"/>
</dbReference>
<gene>
    <name evidence="8" type="ORF">Zm00014a_026676</name>
</gene>
<feature type="transmembrane region" description="Helical" evidence="7">
    <location>
        <begin position="238"/>
        <end position="258"/>
    </location>
</feature>
<dbReference type="PANTHER" id="PTHR12668">
    <property type="entry name" value="TRANSMEMBRANE PROTEIN 14, 15"/>
    <property type="match status" value="1"/>
</dbReference>
<evidence type="ECO:0000256" key="7">
    <source>
        <dbReference type="SAM" id="Phobius"/>
    </source>
</evidence>
<keyword evidence="5 7" id="KW-0472">Membrane</keyword>
<comment type="caution">
    <text evidence="8">The sequence shown here is derived from an EMBL/GenBank/DDBJ whole genome shotgun (WGS) entry which is preliminary data.</text>
</comment>
<dbReference type="AlphaFoldDB" id="A0A3L6DZW3"/>
<feature type="transmembrane region" description="Helical" evidence="7">
    <location>
        <begin position="180"/>
        <end position="201"/>
    </location>
</feature>
<evidence type="ECO:0000256" key="6">
    <source>
        <dbReference type="SAM" id="MobiDB-lite"/>
    </source>
</evidence>
<keyword evidence="4 7" id="KW-1133">Transmembrane helix</keyword>
<dbReference type="EMBL" id="NCVQ01000008">
    <property type="protein sequence ID" value="PWZ14180.1"/>
    <property type="molecule type" value="Genomic_DNA"/>
</dbReference>
<evidence type="ECO:0000256" key="2">
    <source>
        <dbReference type="ARBA" id="ARBA00007590"/>
    </source>
</evidence>